<dbReference type="Pfam" id="PF18962">
    <property type="entry name" value="Por_Secre_tail"/>
    <property type="match status" value="1"/>
</dbReference>
<feature type="domain" description="Fibronectin type-III" evidence="3">
    <location>
        <begin position="500"/>
        <end position="590"/>
    </location>
</feature>
<evidence type="ECO:0000313" key="4">
    <source>
        <dbReference type="EMBL" id="RYM35771.1"/>
    </source>
</evidence>
<dbReference type="SMART" id="SM00060">
    <property type="entry name" value="FN3"/>
    <property type="match status" value="6"/>
</dbReference>
<feature type="domain" description="Fibronectin type-III" evidence="3">
    <location>
        <begin position="244"/>
        <end position="334"/>
    </location>
</feature>
<dbReference type="EMBL" id="SETE01000001">
    <property type="protein sequence ID" value="RYM35771.1"/>
    <property type="molecule type" value="Genomic_DNA"/>
</dbReference>
<dbReference type="InterPro" id="IPR013783">
    <property type="entry name" value="Ig-like_fold"/>
</dbReference>
<feature type="domain" description="Fibronectin type-III" evidence="3">
    <location>
        <begin position="766"/>
        <end position="856"/>
    </location>
</feature>
<dbReference type="PROSITE" id="PS50060">
    <property type="entry name" value="MAM_2"/>
    <property type="match status" value="1"/>
</dbReference>
<keyword evidence="5" id="KW-1185">Reference proteome</keyword>
<dbReference type="InterPro" id="IPR026444">
    <property type="entry name" value="Secre_tail"/>
</dbReference>
<evidence type="ECO:0000259" key="3">
    <source>
        <dbReference type="PROSITE" id="PS50853"/>
    </source>
</evidence>
<accession>A0A4V1WG80</accession>
<dbReference type="Proteomes" id="UP000293952">
    <property type="component" value="Unassembled WGS sequence"/>
</dbReference>
<sequence>MKNVFPNLNSNKSAHNMKRWKTFSNLFPPIFLTGKFNKTREIRTTQEESGMVKNNFTSSLTYKSKFMKSFILSIFSILILTIGNTQVLTEGFESGIPVNWSQEYESGSADWVQAAQNSNNTIAPRTGTGMAHFQTNNYTSVTKLVTPELDLTSLTVPELSFYFANVSWGSDITELRMYYKNTAGGAWTQFGLSYTTAHTSWTQVEIILPNPSSTYYIAFEGSSNYARGLELDDIIVIEAPSCIAPTALTTTNITATSADLGWTDNNSATAWNVEYGAAGFGQGGGTMVTGTTTNPHSLSGLSGNTAYDFYVKSDCGGGDESAWSGPFSFTTSCSAASVPYTQDFESVTIPGLPSCTSLENTGIGNDWRTGNPTGFTGQVLNYSYHGSSPAGTANSWFYTQGIDLDAGVAYSISYKYGNNSTTWTESLKVAFGASPVELSMTNSLADYPAINTSTPIDANITFTVATDGVYYFGFNCYSIENQNQLYVDDILVDVVPTCLAPSTLTAANITASSAELGWTDNASATTWNVEYGADGFAQVGGTTITGTTTNPYSLSGLSASTDYDYYVQTDCGGGDLSTWEGPFSFTTPCAIEVPDYTEDFTTFLNPCWSKAKGPISGPTSFGSSQWVSDNFGNTGSNNSARFNLYNTGGQEWLITPMFDLTGGGFEINLDAALTPWSGTASSIIEADDAVYVMQSIDGGATWTTIYTWDAANSPSNIGDNITIDISAIISATTQFAIFALEGNTSGGDYRFFIDNFKVRTPPSCNAPSALTVTNLTAILADLGWTENGTATAWNVEYGADGYTQGGGTMVTATTTKPHSISGLSANTAYDFYVQADCGGAGTSTWSGPFSFTTPASCPAPSTLTATNLTATSASLGWTENGTATTWNVEYGADGFAQVGGTTITGTTTNPYSLSGLSASTDYDYYVQTDCGGGDLSTWEGPFSFTTPCGSITPDYSTDFTSFLPSCWDEASSGTLTTGPTSIGTGSWHQSVTRARINLYSNNTEDWLLTPAFDLSVGGYELVINTNATDYGSTTSFSDMGSDDEVQIVVSTDGGTTWTAIYTWDNTNPLQLAANDVSIDLSAYTGANTLFGIWAYEGTVNDTEDYYIYINNFEIRTPPSCLAPSTLTAINITSTSADLGWTESGTATTWNIEYGTSGFIATGTPSITGTTTNPHSISGLSANTAYDFYVQADCGSGTSTWSGPFSFTTPCGVLTPTYTQDFASFLPDCWEEAKGILTASTILTGTSSSWIADGFANAGSSGAARMNIYATNQNEWLISPSMDLTGGPFQLKYDVALTKFSGNTASTMDLDDSLVVVISTDNGATWSDANILKVYTSGSEPSNTGSLEILNLSAYTGTIKIGFYAYSSQNLSVDNNVYIDNFVVELVPSCSAPSTLTATNITSSSADLGWTENGTATTWNVEYGASGFIATGTPTVTGTSTNPYSVTGLSATTTYDFYVQSDCGGNQSSWTGPFSVTTPCGTYTPDYAQDFASFLPDCWEEAKGILTASTILTGTSSSWIADGFANAGSSGAARMNIYATNQNEWLISPAIDLTGGPFQLEYDVALTVYSGTGATTLDADDSLAVVISTDNGATWSNANILKTYTSGSEPSNAGEHATIDLSAYSGVVKFGFYATSTVNLSVDNDIFIDNILVTSFCASTSGTDTQAACETFDWIDGNTYTSSNNIAMHTLTNAAGCDSIVTLDLTINNSNTGTDTQIACDSYTWIDGNTYTASNNTATHTLTNAANCDSVVTLALTINNSSTGTDTQIACDSYTWIDGNTYTASNTTATHTLTNAANCDSVVTLALTINNSSSGTDTQVACDSYTWIDGMTYNSSNNTATHTLTNAANCDSVVTLALTINNSTTGTDTQVACVSLTWIDGVVYTADNNTATHTIVGGSMHGCDSVVTLNLTMNNIVTGTDTQVSCDSYTWIDGMTYTSSNNSAIHTIVGGSTQGCDSIVTLDLTINNSNTGTDTQVACDSYIWIDGNTYTASNTTATHTLTNAANCDSVVTLALTINNSNTGTDTQIACDSYTWIDGNTYTASNTTATHTLTNAANCDSVVTLALTINNSSTGTDTQIACDSYTWIDGNTYTSSNNTATHTLTNAANCDSVVTLALTINNSTTGTDTQVACDSYTWIDGNTYTSSNNTATHTLTNAANCDSVVTLALTINNSTTGTDTQIACESYTWIDGNTYTASNNTAMFTLTNVANCDSIVTLDLTINNSTTGTDTQTACESYTWIDGNTYTSSNNTATHTLTNAANCDSVVTLALTINNSSTGTDTQIACESYTWIDGNTYTASNNTAMFTLTNVANCDSIVTLDLTINNSTTGTDTQTACESYTWIDGMTYTSSNTAAMFTIVGGAANGCDSIVTLDLTIDDLNFAGNDTSIVICINQSVDLGTLLSSNAQLGGTWLTPAGIPISGTVITSNVANVFDYSYEVSSLACPTSVATISITVDPGCDHLSIIKEAMVDISVYPNPASSVLTILNPSNVSSLRVEMLDMNGRLVLVEDKALNNATKATLAIDRLETGVYTLRVYNSESQRIFKIVKR</sequence>
<evidence type="ECO:0000256" key="1">
    <source>
        <dbReference type="ARBA" id="ARBA00022729"/>
    </source>
</evidence>
<dbReference type="InterPro" id="IPR036116">
    <property type="entry name" value="FN3_sf"/>
</dbReference>
<dbReference type="InterPro" id="IPR000998">
    <property type="entry name" value="MAM_dom"/>
</dbReference>
<reference evidence="4 5" key="1">
    <citation type="submission" date="2019-02" db="EMBL/GenBank/DDBJ databases">
        <title>Genome sequence of the sea-ice species Brumimicrobium glaciale.</title>
        <authorList>
            <person name="Bowman J.P."/>
        </authorList>
    </citation>
    <scope>NUCLEOTIDE SEQUENCE [LARGE SCALE GENOMIC DNA]</scope>
    <source>
        <strain evidence="4 5">IC156</strain>
    </source>
</reference>
<dbReference type="InterPro" id="IPR003961">
    <property type="entry name" value="FN3_dom"/>
</dbReference>
<organism evidence="4 5">
    <name type="scientific">Brumimicrobium glaciale</name>
    <dbReference type="NCBI Taxonomy" id="200475"/>
    <lineage>
        <taxon>Bacteria</taxon>
        <taxon>Pseudomonadati</taxon>
        <taxon>Bacteroidota</taxon>
        <taxon>Flavobacteriia</taxon>
        <taxon>Flavobacteriales</taxon>
        <taxon>Crocinitomicaceae</taxon>
        <taxon>Brumimicrobium</taxon>
    </lineage>
</organism>
<comment type="caution">
    <text evidence="4">The sequence shown here is derived from an EMBL/GenBank/DDBJ whole genome shotgun (WGS) entry which is preliminary data.</text>
</comment>
<dbReference type="Gene3D" id="2.60.120.200">
    <property type="match status" value="4"/>
</dbReference>
<dbReference type="GO" id="GO:0005975">
    <property type="term" value="P:carbohydrate metabolic process"/>
    <property type="evidence" value="ECO:0007669"/>
    <property type="project" value="UniProtKB-ARBA"/>
</dbReference>
<dbReference type="GO" id="GO:0004553">
    <property type="term" value="F:hydrolase activity, hydrolyzing O-glycosyl compounds"/>
    <property type="evidence" value="ECO:0007669"/>
    <property type="project" value="UniProtKB-ARBA"/>
</dbReference>
<dbReference type="OrthoDB" id="975384at2"/>
<dbReference type="Gene3D" id="2.60.40.10">
    <property type="entry name" value="Immunoglobulins"/>
    <property type="match status" value="6"/>
</dbReference>
<dbReference type="InterPro" id="IPR013320">
    <property type="entry name" value="ConA-like_dom_sf"/>
</dbReference>
<dbReference type="SUPFAM" id="SSF49265">
    <property type="entry name" value="Fibronectin type III"/>
    <property type="match status" value="4"/>
</dbReference>
<dbReference type="GO" id="GO:0016020">
    <property type="term" value="C:membrane"/>
    <property type="evidence" value="ECO:0007669"/>
    <property type="project" value="InterPro"/>
</dbReference>
<dbReference type="Pfam" id="PF00041">
    <property type="entry name" value="fn3"/>
    <property type="match status" value="5"/>
</dbReference>
<name>A0A4V1WG80_9FLAO</name>
<feature type="domain" description="Fibronectin type-III" evidence="3">
    <location>
        <begin position="859"/>
        <end position="949"/>
    </location>
</feature>
<feature type="domain" description="MAM" evidence="2">
    <location>
        <begin position="88"/>
        <end position="244"/>
    </location>
</feature>
<dbReference type="CDD" id="cd00063">
    <property type="entry name" value="FN3"/>
    <property type="match status" value="5"/>
</dbReference>
<protein>
    <submittedName>
        <fullName evidence="4">T9SS type A sorting domain-containing protein</fullName>
    </submittedName>
</protein>
<evidence type="ECO:0000313" key="5">
    <source>
        <dbReference type="Proteomes" id="UP000293952"/>
    </source>
</evidence>
<dbReference type="SUPFAM" id="SSF49899">
    <property type="entry name" value="Concanavalin A-like lectins/glucanases"/>
    <property type="match status" value="1"/>
</dbReference>
<dbReference type="Gene3D" id="2.60.120.260">
    <property type="entry name" value="Galactose-binding domain-like"/>
    <property type="match status" value="1"/>
</dbReference>
<keyword evidence="1" id="KW-0732">Signal</keyword>
<feature type="domain" description="Fibronectin type-III" evidence="3">
    <location>
        <begin position="1391"/>
        <end position="1480"/>
    </location>
</feature>
<dbReference type="Pfam" id="PF00629">
    <property type="entry name" value="MAM"/>
    <property type="match status" value="1"/>
</dbReference>
<evidence type="ECO:0000259" key="2">
    <source>
        <dbReference type="PROSITE" id="PS50060"/>
    </source>
</evidence>
<proteinExistence type="predicted"/>
<gene>
    <name evidence="4" type="ORF">ERX46_01895</name>
</gene>
<dbReference type="PROSITE" id="PS50853">
    <property type="entry name" value="FN3"/>
    <property type="match status" value="6"/>
</dbReference>
<dbReference type="NCBIfam" id="TIGR04183">
    <property type="entry name" value="Por_Secre_tail"/>
    <property type="match status" value="1"/>
</dbReference>
<feature type="domain" description="Fibronectin type-III" evidence="3">
    <location>
        <begin position="1122"/>
        <end position="1211"/>
    </location>
</feature>